<dbReference type="OrthoDB" id="10562056at2759"/>
<protein>
    <submittedName>
        <fullName evidence="1">Uncharacterized protein</fullName>
    </submittedName>
</protein>
<name>A0A2P5FL49_TREOI</name>
<dbReference type="AlphaFoldDB" id="A0A2P5FL49"/>
<keyword evidence="2" id="KW-1185">Reference proteome</keyword>
<evidence type="ECO:0000313" key="1">
    <source>
        <dbReference type="EMBL" id="PON98532.1"/>
    </source>
</evidence>
<dbReference type="InParanoid" id="A0A2P5FL49"/>
<dbReference type="EMBL" id="JXTC01000024">
    <property type="protein sequence ID" value="PON98532.1"/>
    <property type="molecule type" value="Genomic_DNA"/>
</dbReference>
<evidence type="ECO:0000313" key="2">
    <source>
        <dbReference type="Proteomes" id="UP000237000"/>
    </source>
</evidence>
<accession>A0A2P5FL49</accession>
<feature type="non-terminal residue" evidence="1">
    <location>
        <position position="1"/>
    </location>
</feature>
<sequence>PLSLIRIESYDFPGFPVSEFVRHREKPFFPRKFVLSPRFPPFTKLAVLSLSLSLSLSADSKSQNLFKFRSFILLYLEQNLRITGSVRALFRCSPIDLSSIFRIDRA</sequence>
<organism evidence="1 2">
    <name type="scientific">Trema orientale</name>
    <name type="common">Charcoal tree</name>
    <name type="synonym">Celtis orientalis</name>
    <dbReference type="NCBI Taxonomy" id="63057"/>
    <lineage>
        <taxon>Eukaryota</taxon>
        <taxon>Viridiplantae</taxon>
        <taxon>Streptophyta</taxon>
        <taxon>Embryophyta</taxon>
        <taxon>Tracheophyta</taxon>
        <taxon>Spermatophyta</taxon>
        <taxon>Magnoliopsida</taxon>
        <taxon>eudicotyledons</taxon>
        <taxon>Gunneridae</taxon>
        <taxon>Pentapetalae</taxon>
        <taxon>rosids</taxon>
        <taxon>fabids</taxon>
        <taxon>Rosales</taxon>
        <taxon>Cannabaceae</taxon>
        <taxon>Trema</taxon>
    </lineage>
</organism>
<reference evidence="2" key="1">
    <citation type="submission" date="2016-06" db="EMBL/GenBank/DDBJ databases">
        <title>Parallel loss of symbiosis genes in relatives of nitrogen-fixing non-legume Parasponia.</title>
        <authorList>
            <person name="Van Velzen R."/>
            <person name="Holmer R."/>
            <person name="Bu F."/>
            <person name="Rutten L."/>
            <person name="Van Zeijl A."/>
            <person name="Liu W."/>
            <person name="Santuari L."/>
            <person name="Cao Q."/>
            <person name="Sharma T."/>
            <person name="Shen D."/>
            <person name="Roswanjaya Y."/>
            <person name="Wardhani T."/>
            <person name="Kalhor M.S."/>
            <person name="Jansen J."/>
            <person name="Van den Hoogen J."/>
            <person name="Gungor B."/>
            <person name="Hartog M."/>
            <person name="Hontelez J."/>
            <person name="Verver J."/>
            <person name="Yang W.-C."/>
            <person name="Schijlen E."/>
            <person name="Repin R."/>
            <person name="Schilthuizen M."/>
            <person name="Schranz E."/>
            <person name="Heidstra R."/>
            <person name="Miyata K."/>
            <person name="Fedorova E."/>
            <person name="Kohlen W."/>
            <person name="Bisseling T."/>
            <person name="Smit S."/>
            <person name="Geurts R."/>
        </authorList>
    </citation>
    <scope>NUCLEOTIDE SEQUENCE [LARGE SCALE GENOMIC DNA]</scope>
    <source>
        <strain evidence="2">cv. RG33-2</strain>
    </source>
</reference>
<comment type="caution">
    <text evidence="1">The sequence shown here is derived from an EMBL/GenBank/DDBJ whole genome shotgun (WGS) entry which is preliminary data.</text>
</comment>
<gene>
    <name evidence="1" type="ORF">TorRG33x02_057660</name>
</gene>
<dbReference type="Proteomes" id="UP000237000">
    <property type="component" value="Unassembled WGS sequence"/>
</dbReference>
<proteinExistence type="predicted"/>